<reference evidence="2 3" key="1">
    <citation type="submission" date="2013-12" db="EMBL/GenBank/DDBJ databases">
        <title>Draft genome of the parsitic nematode Ancylostoma duodenale.</title>
        <authorList>
            <person name="Mitreva M."/>
        </authorList>
    </citation>
    <scope>NUCLEOTIDE SEQUENCE [LARGE SCALE GENOMIC DNA]</scope>
    <source>
        <strain evidence="2 3">Zhejiang</strain>
    </source>
</reference>
<dbReference type="EMBL" id="KN751119">
    <property type="protein sequence ID" value="KIH50013.1"/>
    <property type="molecule type" value="Genomic_DNA"/>
</dbReference>
<protein>
    <submittedName>
        <fullName evidence="2">Uncharacterized protein</fullName>
    </submittedName>
</protein>
<feature type="region of interest" description="Disordered" evidence="1">
    <location>
        <begin position="58"/>
        <end position="105"/>
    </location>
</feature>
<dbReference type="Proteomes" id="UP000054047">
    <property type="component" value="Unassembled WGS sequence"/>
</dbReference>
<evidence type="ECO:0000256" key="1">
    <source>
        <dbReference type="SAM" id="MobiDB-lite"/>
    </source>
</evidence>
<evidence type="ECO:0000313" key="3">
    <source>
        <dbReference type="Proteomes" id="UP000054047"/>
    </source>
</evidence>
<accession>A0A0C2C185</accession>
<keyword evidence="3" id="KW-1185">Reference proteome</keyword>
<dbReference type="AlphaFoldDB" id="A0A0C2C185"/>
<feature type="compositionally biased region" description="Basic and acidic residues" evidence="1">
    <location>
        <begin position="75"/>
        <end position="105"/>
    </location>
</feature>
<organism evidence="2 3">
    <name type="scientific">Ancylostoma duodenale</name>
    <dbReference type="NCBI Taxonomy" id="51022"/>
    <lineage>
        <taxon>Eukaryota</taxon>
        <taxon>Metazoa</taxon>
        <taxon>Ecdysozoa</taxon>
        <taxon>Nematoda</taxon>
        <taxon>Chromadorea</taxon>
        <taxon>Rhabditida</taxon>
        <taxon>Rhabditina</taxon>
        <taxon>Rhabditomorpha</taxon>
        <taxon>Strongyloidea</taxon>
        <taxon>Ancylostomatidae</taxon>
        <taxon>Ancylostomatinae</taxon>
        <taxon>Ancylostoma</taxon>
    </lineage>
</organism>
<sequence length="105" mass="12034">MLRLQTEKKATITIMNCYAPNSVVSEEDKGNFCLEFEANHEELVKGLTSCAKAAMKSHRLKDERMNPKAKQLLRHRGEIKRDPTTTHPEKITINKACREVSQRIP</sequence>
<dbReference type="OrthoDB" id="5854880at2759"/>
<gene>
    <name evidence="2" type="ORF">ANCDUO_19911</name>
</gene>
<evidence type="ECO:0000313" key="2">
    <source>
        <dbReference type="EMBL" id="KIH50013.1"/>
    </source>
</evidence>
<proteinExistence type="predicted"/>
<name>A0A0C2C185_9BILA</name>